<dbReference type="InterPro" id="IPR016215">
    <property type="entry name" value="NTA_MOA"/>
</dbReference>
<dbReference type="CDD" id="cd01095">
    <property type="entry name" value="Nitrilotriacetate_monoxgenase"/>
    <property type="match status" value="1"/>
</dbReference>
<proteinExistence type="inferred from homology"/>
<reference evidence="8" key="1">
    <citation type="journal article" date="2014" name="Int. J. Syst. Evol. Microbiol.">
        <title>Complete genome sequence of Corynebacterium casei LMG S-19264T (=DSM 44701T), isolated from a smear-ripened cheese.</title>
        <authorList>
            <consortium name="US DOE Joint Genome Institute (JGI-PGF)"/>
            <person name="Walter F."/>
            <person name="Albersmeier A."/>
            <person name="Kalinowski J."/>
            <person name="Ruckert C."/>
        </authorList>
    </citation>
    <scope>NUCLEOTIDE SEQUENCE</scope>
    <source>
        <strain evidence="8">VKM B-2935</strain>
    </source>
</reference>
<evidence type="ECO:0000256" key="4">
    <source>
        <dbReference type="ARBA" id="ARBA00023033"/>
    </source>
</evidence>
<evidence type="ECO:0000256" key="1">
    <source>
        <dbReference type="ARBA" id="ARBA00022630"/>
    </source>
</evidence>
<dbReference type="PANTHER" id="PTHR30011">
    <property type="entry name" value="ALKANESULFONATE MONOOXYGENASE-RELATED"/>
    <property type="match status" value="1"/>
</dbReference>
<keyword evidence="1 6" id="KW-0285">Flavoprotein</keyword>
<reference evidence="8" key="2">
    <citation type="submission" date="2023-01" db="EMBL/GenBank/DDBJ databases">
        <authorList>
            <person name="Sun Q."/>
            <person name="Evtushenko L."/>
        </authorList>
    </citation>
    <scope>NUCLEOTIDE SEQUENCE</scope>
    <source>
        <strain evidence="8">VKM B-2935</strain>
    </source>
</reference>
<comment type="similarity">
    <text evidence="5">Belongs to the NtaA/SnaA/DszA monooxygenase family.</text>
</comment>
<protein>
    <submittedName>
        <fullName evidence="8">Monooxygenase</fullName>
    </submittedName>
</protein>
<dbReference type="EMBL" id="BSFN01000018">
    <property type="protein sequence ID" value="GLK91246.1"/>
    <property type="molecule type" value="Genomic_DNA"/>
</dbReference>
<name>A0A9W6K880_9PSED</name>
<dbReference type="InterPro" id="IPR051260">
    <property type="entry name" value="Diverse_substr_monoxygenases"/>
</dbReference>
<dbReference type="Proteomes" id="UP001143328">
    <property type="component" value="Unassembled WGS sequence"/>
</dbReference>
<dbReference type="Gene3D" id="3.20.20.30">
    <property type="entry name" value="Luciferase-like domain"/>
    <property type="match status" value="1"/>
</dbReference>
<feature type="binding site" evidence="6">
    <location>
        <position position="155"/>
    </location>
    <ligand>
        <name>FMN</name>
        <dbReference type="ChEBI" id="CHEBI:58210"/>
    </ligand>
</feature>
<comment type="caution">
    <text evidence="8">The sequence shown here is derived from an EMBL/GenBank/DDBJ whole genome shotgun (WGS) entry which is preliminary data.</text>
</comment>
<keyword evidence="9" id="KW-1185">Reference proteome</keyword>
<evidence type="ECO:0000313" key="8">
    <source>
        <dbReference type="EMBL" id="GLK91246.1"/>
    </source>
</evidence>
<dbReference type="SUPFAM" id="SSF51679">
    <property type="entry name" value="Bacterial luciferase-like"/>
    <property type="match status" value="1"/>
</dbReference>
<dbReference type="InterPro" id="IPR011251">
    <property type="entry name" value="Luciferase-like_dom"/>
</dbReference>
<organism evidence="8 9">
    <name type="scientific">Pseudomonas turukhanskensis</name>
    <dbReference type="NCBI Taxonomy" id="1806536"/>
    <lineage>
        <taxon>Bacteria</taxon>
        <taxon>Pseudomonadati</taxon>
        <taxon>Pseudomonadota</taxon>
        <taxon>Gammaproteobacteria</taxon>
        <taxon>Pseudomonadales</taxon>
        <taxon>Pseudomonadaceae</taxon>
        <taxon>Pseudomonas</taxon>
    </lineage>
</organism>
<keyword evidence="3" id="KW-0560">Oxidoreductase</keyword>
<dbReference type="RefSeq" id="WP_271197488.1">
    <property type="nucleotide sequence ID" value="NZ_BSFN01000018.1"/>
</dbReference>
<feature type="binding site" evidence="6">
    <location>
        <position position="57"/>
    </location>
    <ligand>
        <name>FMN</name>
        <dbReference type="ChEBI" id="CHEBI:58210"/>
    </ligand>
</feature>
<dbReference type="InterPro" id="IPR036661">
    <property type="entry name" value="Luciferase-like_sf"/>
</dbReference>
<evidence type="ECO:0000256" key="2">
    <source>
        <dbReference type="ARBA" id="ARBA00022643"/>
    </source>
</evidence>
<feature type="domain" description="Luciferase-like" evidence="7">
    <location>
        <begin position="25"/>
        <end position="388"/>
    </location>
</feature>
<feature type="binding site" evidence="6">
    <location>
        <position position="226"/>
    </location>
    <ligand>
        <name>FMN</name>
        <dbReference type="ChEBI" id="CHEBI:58210"/>
    </ligand>
</feature>
<gene>
    <name evidence="8" type="ORF">GCM10017655_43100</name>
</gene>
<accession>A0A9W6K880</accession>
<sequence>MTSHNFMKLAVLCNNHPGSMGWTYPGNYCEGDMNFEMYSTLAKTCEKGKLDVMFLADGVGVQTAGIREGHFGRGGTHVHFEPTTLLAALSQVTSQLGLVGTVSATYHHPYTIARQIASLDFLTKGRSGFNLVTSGSPEEAKNFGHTSELSSEVRYRRANEFIDAVMGLWDSFEDDAFLRDKASGQYFDPRKMHKLNYQGEFFRIEGPLNIPRPPQGYPLISQAGMSDAGHDLAARTADIMYAKYGTLEGGRAFKTKMHEAMKKHGRAGGELAILPGFFPVIGATEEDAQRKFRERQTYLDDGGGLAMIKGLWKVDLTGYDLDGPIPDLPELQKLAHGQQIDFNRAGRRMTIREAFHWLASAYAHLSVIGTPEQVADAMQLWYQQGGADGFNLYLHAMPNSLDDFVDHVVPILQQRGLMKTEYCGGTLRENLGLLRPTWQLPTR</sequence>
<evidence type="ECO:0000259" key="7">
    <source>
        <dbReference type="Pfam" id="PF00296"/>
    </source>
</evidence>
<keyword evidence="4 8" id="KW-0503">Monooxygenase</keyword>
<dbReference type="PIRSF" id="PIRSF000337">
    <property type="entry name" value="NTA_MOA"/>
    <property type="match status" value="1"/>
</dbReference>
<dbReference type="Pfam" id="PF00296">
    <property type="entry name" value="Bac_luciferase"/>
    <property type="match status" value="1"/>
</dbReference>
<dbReference type="AlphaFoldDB" id="A0A9W6K880"/>
<dbReference type="NCBIfam" id="TIGR03860">
    <property type="entry name" value="FMN_nitrolo"/>
    <property type="match status" value="1"/>
</dbReference>
<evidence type="ECO:0000256" key="5">
    <source>
        <dbReference type="ARBA" id="ARBA00033748"/>
    </source>
</evidence>
<evidence type="ECO:0000313" key="9">
    <source>
        <dbReference type="Proteomes" id="UP001143328"/>
    </source>
</evidence>
<dbReference type="GO" id="GO:0004497">
    <property type="term" value="F:monooxygenase activity"/>
    <property type="evidence" value="ECO:0007669"/>
    <property type="project" value="UniProtKB-KW"/>
</dbReference>
<evidence type="ECO:0000256" key="6">
    <source>
        <dbReference type="PIRSR" id="PIRSR000337-1"/>
    </source>
</evidence>
<feature type="binding site" evidence="6">
    <location>
        <position position="101"/>
    </location>
    <ligand>
        <name>FMN</name>
        <dbReference type="ChEBI" id="CHEBI:58210"/>
    </ligand>
</feature>
<dbReference type="GO" id="GO:0016705">
    <property type="term" value="F:oxidoreductase activity, acting on paired donors, with incorporation or reduction of molecular oxygen"/>
    <property type="evidence" value="ECO:0007669"/>
    <property type="project" value="InterPro"/>
</dbReference>
<dbReference type="PANTHER" id="PTHR30011:SF16">
    <property type="entry name" value="C2H2 FINGER DOMAIN TRANSCRIPTION FACTOR (EUROFUNG)-RELATED"/>
    <property type="match status" value="1"/>
</dbReference>
<keyword evidence="2 6" id="KW-0288">FMN</keyword>
<evidence type="ECO:0000256" key="3">
    <source>
        <dbReference type="ARBA" id="ARBA00023002"/>
    </source>
</evidence>